<dbReference type="OrthoDB" id="9803176at2"/>
<keyword evidence="5 14" id="KW-0418">Kinase</keyword>
<evidence type="ECO:0000259" key="10">
    <source>
        <dbReference type="PROSITE" id="PS50109"/>
    </source>
</evidence>
<dbReference type="Gene3D" id="2.30.30.40">
    <property type="entry name" value="SH3 Domains"/>
    <property type="match status" value="1"/>
</dbReference>
<dbReference type="KEGG" id="ace:Acel_1873"/>
<evidence type="ECO:0000256" key="5">
    <source>
        <dbReference type="ARBA" id="ARBA00022777"/>
    </source>
</evidence>
<feature type="domain" description="Histidine kinase" evidence="10">
    <location>
        <begin position="329"/>
        <end position="562"/>
    </location>
</feature>
<feature type="compositionally biased region" description="Low complexity" evidence="9">
    <location>
        <begin position="695"/>
        <end position="707"/>
    </location>
</feature>
<dbReference type="InterPro" id="IPR011006">
    <property type="entry name" value="CheY-like_superfamily"/>
</dbReference>
<proteinExistence type="predicted"/>
<protein>
    <recommendedName>
        <fullName evidence="2">histidine kinase</fullName>
        <ecNumber evidence="2">2.7.13.3</ecNumber>
    </recommendedName>
</protein>
<accession>A0LW35</accession>
<dbReference type="InterPro" id="IPR003594">
    <property type="entry name" value="HATPase_dom"/>
</dbReference>
<reference evidence="14 15" key="1">
    <citation type="journal article" date="2009" name="Genome Res.">
        <title>Complete genome of the cellulolytic thermophile Acidothermus cellulolyticus 11B provides insights into its ecophysiological and evolutionary adaptations.</title>
        <authorList>
            <person name="Barabote R.D."/>
            <person name="Xie G."/>
            <person name="Leu D.H."/>
            <person name="Normand P."/>
            <person name="Necsulea A."/>
            <person name="Daubin V."/>
            <person name="Medigue C."/>
            <person name="Adney W.S."/>
            <person name="Xu X.C."/>
            <person name="Lapidus A."/>
            <person name="Parales R.E."/>
            <person name="Detter C."/>
            <person name="Pujic P."/>
            <person name="Bruce D."/>
            <person name="Lavire C."/>
            <person name="Challacombe J.F."/>
            <person name="Brettin T.S."/>
            <person name="Berry A.M."/>
        </authorList>
    </citation>
    <scope>NUCLEOTIDE SEQUENCE [LARGE SCALE GENOMIC DNA]</scope>
    <source>
        <strain evidence="15">ATCC 43068 / DSM 8971 / 11B</strain>
    </source>
</reference>
<dbReference type="RefSeq" id="WP_011720708.1">
    <property type="nucleotide sequence ID" value="NC_008578.1"/>
</dbReference>
<feature type="compositionally biased region" description="Low complexity" evidence="9">
    <location>
        <begin position="230"/>
        <end position="245"/>
    </location>
</feature>
<feature type="compositionally biased region" description="Low complexity" evidence="9">
    <location>
        <begin position="161"/>
        <end position="181"/>
    </location>
</feature>
<dbReference type="HOGENOM" id="CLU_000650_2_1_11"/>
<dbReference type="InterPro" id="IPR051315">
    <property type="entry name" value="Bact_Chemotaxis_CheA"/>
</dbReference>
<dbReference type="PANTHER" id="PTHR43395:SF8">
    <property type="entry name" value="HISTIDINE KINASE"/>
    <property type="match status" value="1"/>
</dbReference>
<dbReference type="SMART" id="SM00260">
    <property type="entry name" value="CheW"/>
    <property type="match status" value="1"/>
</dbReference>
<evidence type="ECO:0000259" key="13">
    <source>
        <dbReference type="PROSITE" id="PS50894"/>
    </source>
</evidence>
<dbReference type="EC" id="2.7.13.3" evidence="2"/>
<dbReference type="eggNOG" id="COG0745">
    <property type="taxonomic scope" value="Bacteria"/>
</dbReference>
<dbReference type="SUPFAM" id="SSF47226">
    <property type="entry name" value="Histidine-containing phosphotransfer domain, HPT domain"/>
    <property type="match status" value="1"/>
</dbReference>
<dbReference type="SUPFAM" id="SSF50341">
    <property type="entry name" value="CheW-like"/>
    <property type="match status" value="1"/>
</dbReference>
<dbReference type="Gene3D" id="3.40.50.2300">
    <property type="match status" value="1"/>
</dbReference>
<gene>
    <name evidence="14" type="ordered locus">Acel_1873</name>
</gene>
<dbReference type="PROSITE" id="PS50110">
    <property type="entry name" value="RESPONSE_REGULATORY"/>
    <property type="match status" value="1"/>
</dbReference>
<dbReference type="Gene3D" id="1.20.120.160">
    <property type="entry name" value="HPT domain"/>
    <property type="match status" value="1"/>
</dbReference>
<dbReference type="SMART" id="SM00448">
    <property type="entry name" value="REC"/>
    <property type="match status" value="1"/>
</dbReference>
<dbReference type="Pfam" id="PF00072">
    <property type="entry name" value="Response_reg"/>
    <property type="match status" value="1"/>
</dbReference>
<evidence type="ECO:0000256" key="8">
    <source>
        <dbReference type="PROSITE-ProRule" id="PRU00169"/>
    </source>
</evidence>
<evidence type="ECO:0000256" key="7">
    <source>
        <dbReference type="PROSITE-ProRule" id="PRU00110"/>
    </source>
</evidence>
<dbReference type="Proteomes" id="UP000008221">
    <property type="component" value="Chromosome"/>
</dbReference>
<dbReference type="CDD" id="cd00088">
    <property type="entry name" value="HPT"/>
    <property type="match status" value="1"/>
</dbReference>
<evidence type="ECO:0000256" key="1">
    <source>
        <dbReference type="ARBA" id="ARBA00000085"/>
    </source>
</evidence>
<dbReference type="InterPro" id="IPR005467">
    <property type="entry name" value="His_kinase_dom"/>
</dbReference>
<feature type="region of interest" description="Disordered" evidence="9">
    <location>
        <begin position="131"/>
        <end position="245"/>
    </location>
</feature>
<evidence type="ECO:0000313" key="14">
    <source>
        <dbReference type="EMBL" id="ABK53645.1"/>
    </source>
</evidence>
<evidence type="ECO:0000313" key="15">
    <source>
        <dbReference type="Proteomes" id="UP000008221"/>
    </source>
</evidence>
<feature type="compositionally biased region" description="Pro residues" evidence="9">
    <location>
        <begin position="217"/>
        <end position="229"/>
    </location>
</feature>
<evidence type="ECO:0000256" key="6">
    <source>
        <dbReference type="ARBA" id="ARBA00023012"/>
    </source>
</evidence>
<dbReference type="AlphaFoldDB" id="A0LW35"/>
<dbReference type="InterPro" id="IPR036641">
    <property type="entry name" value="HPT_dom_sf"/>
</dbReference>
<dbReference type="InterPro" id="IPR036890">
    <property type="entry name" value="HATPase_C_sf"/>
</dbReference>
<evidence type="ECO:0000259" key="12">
    <source>
        <dbReference type="PROSITE" id="PS50851"/>
    </source>
</evidence>
<evidence type="ECO:0000259" key="11">
    <source>
        <dbReference type="PROSITE" id="PS50110"/>
    </source>
</evidence>
<feature type="compositionally biased region" description="Low complexity" evidence="9">
    <location>
        <begin position="206"/>
        <end position="216"/>
    </location>
</feature>
<dbReference type="SUPFAM" id="SSF52172">
    <property type="entry name" value="CheY-like"/>
    <property type="match status" value="1"/>
</dbReference>
<feature type="modified residue" description="Phosphohistidine" evidence="7">
    <location>
        <position position="50"/>
    </location>
</feature>
<feature type="domain" description="Response regulatory" evidence="11">
    <location>
        <begin position="720"/>
        <end position="836"/>
    </location>
</feature>
<feature type="modified residue" description="4-aspartylphosphate" evidence="8">
    <location>
        <position position="769"/>
    </location>
</feature>
<dbReference type="InterPro" id="IPR008207">
    <property type="entry name" value="Sig_transdc_His_kin_Hpt_dom"/>
</dbReference>
<dbReference type="SUPFAM" id="SSF55874">
    <property type="entry name" value="ATPase domain of HSP90 chaperone/DNA topoisomerase II/histidine kinase"/>
    <property type="match status" value="1"/>
</dbReference>
<dbReference type="PANTHER" id="PTHR43395">
    <property type="entry name" value="SENSOR HISTIDINE KINASE CHEA"/>
    <property type="match status" value="1"/>
</dbReference>
<feature type="domain" description="HPt" evidence="13">
    <location>
        <begin position="3"/>
        <end position="107"/>
    </location>
</feature>
<dbReference type="Pfam" id="PF01627">
    <property type="entry name" value="Hpt"/>
    <property type="match status" value="1"/>
</dbReference>
<dbReference type="eggNOG" id="COG2198">
    <property type="taxonomic scope" value="Bacteria"/>
</dbReference>
<dbReference type="SMART" id="SM00387">
    <property type="entry name" value="HATPase_c"/>
    <property type="match status" value="1"/>
</dbReference>
<organism evidence="14 15">
    <name type="scientific">Acidothermus cellulolyticus (strain ATCC 43068 / DSM 8971 / 11B)</name>
    <dbReference type="NCBI Taxonomy" id="351607"/>
    <lineage>
        <taxon>Bacteria</taxon>
        <taxon>Bacillati</taxon>
        <taxon>Actinomycetota</taxon>
        <taxon>Actinomycetes</taxon>
        <taxon>Acidothermales</taxon>
        <taxon>Acidothermaceae</taxon>
        <taxon>Acidothermus</taxon>
    </lineage>
</organism>
<dbReference type="Pfam" id="PF01584">
    <property type="entry name" value="CheW"/>
    <property type="match status" value="1"/>
</dbReference>
<name>A0LW35_ACIC1</name>
<dbReference type="SMART" id="SM00073">
    <property type="entry name" value="HPT"/>
    <property type="match status" value="1"/>
</dbReference>
<dbReference type="STRING" id="351607.Acel_1873"/>
<keyword evidence="4" id="KW-0808">Transferase</keyword>
<keyword evidence="3 8" id="KW-0597">Phosphoprotein</keyword>
<comment type="catalytic activity">
    <reaction evidence="1">
        <text>ATP + protein L-histidine = ADP + protein N-phospho-L-histidine.</text>
        <dbReference type="EC" id="2.7.13.3"/>
    </reaction>
</comment>
<dbReference type="eggNOG" id="COG0643">
    <property type="taxonomic scope" value="Bacteria"/>
</dbReference>
<dbReference type="PROSITE" id="PS50109">
    <property type="entry name" value="HIS_KIN"/>
    <property type="match status" value="1"/>
</dbReference>
<dbReference type="InParanoid" id="A0LW35"/>
<dbReference type="GO" id="GO:0004673">
    <property type="term" value="F:protein histidine kinase activity"/>
    <property type="evidence" value="ECO:0007669"/>
    <property type="project" value="UniProtKB-EC"/>
</dbReference>
<dbReference type="EMBL" id="CP000481">
    <property type="protein sequence ID" value="ABK53645.1"/>
    <property type="molecule type" value="Genomic_DNA"/>
</dbReference>
<evidence type="ECO:0000256" key="4">
    <source>
        <dbReference type="ARBA" id="ARBA00022679"/>
    </source>
</evidence>
<feature type="region of interest" description="Disordered" evidence="9">
    <location>
        <begin position="695"/>
        <end position="714"/>
    </location>
</feature>
<sequence length="839" mass="87727">MGGWAEDPELLATFRAEVEERLASLSAGLLRLETGAASRQVLSALFRDAHTVKGSARMMGLTAVLETAHAAEDLLAALRDGRFPVRRDLVDLLLATVDGISRSLPGDPAPVGEEHLRALIAALRSALDGEEPVTVPRLPEPTVTVQSGPQPLAVPPPPARPGTTPSATETPAPAAQAAAPPFAVPPPPDGQAAGPPLAVPPPPAGPTGSPAGSTARPPRPAGSAPPPAGSAPVGRPSTPTATLSTPAAAASTLLESITPPAAVQIGGPTEPERGFDAIRVASRRVYDLLDVVGEAELDARRVERNAIELETLLTEQQRWLRAVRAAATQPSEDLELALHRLVATSDQLVASGHQLRERVEDARSRLAQVRDGAMGLAMVPVRRVLSGFPRLVRDVASAGGKDVGLRLVGEDVELDKKVLDAIADALRHLVTNAVDHGCETPAERVAAGKPPRATVTVEARSAGGTVVLEVADDGRGIDESAVRRQAIERGLLPPDSTVSGPALLQVLFAPAFSTAPTVTVTSGRGVGLDVVRTVVDELGGTIDIYTEPGRGTRFVLTLPITLGVLRCLIARVGAERYAVPVPNVIESISLRDVPVDNLAGAPVVVRHGTSVPLLDLGAALGVEGVRDPRAALVVRQGGGDLVAWSVDRLEGELELVVKDLGSFIGRLPLVTGATIDGDGTVVCLLDLREMSARTGAASTAQPATAPPELETPRPLGRRPRILVVEDSVGVRELERVILEGAGYEVTTAVDGLDGLARLRTELPDLVLADVEMPGMDGFTLTRTIRRTRGWEHLPVVIMTSRGDDGDRRAGMEAGANAYLLKSEFDQAQLVETVGRLLGR</sequence>
<dbReference type="InterPro" id="IPR001789">
    <property type="entry name" value="Sig_transdc_resp-reg_receiver"/>
</dbReference>
<dbReference type="PROSITE" id="PS50894">
    <property type="entry name" value="HPT"/>
    <property type="match status" value="1"/>
</dbReference>
<dbReference type="InterPro" id="IPR002545">
    <property type="entry name" value="CheW-lke_dom"/>
</dbReference>
<evidence type="ECO:0000256" key="3">
    <source>
        <dbReference type="ARBA" id="ARBA00022553"/>
    </source>
</evidence>
<dbReference type="FunFam" id="3.30.565.10:FF:000016">
    <property type="entry name" value="Chemotaxis protein CheA, putative"/>
    <property type="match status" value="1"/>
</dbReference>
<dbReference type="GO" id="GO:0000160">
    <property type="term" value="P:phosphorelay signal transduction system"/>
    <property type="evidence" value="ECO:0007669"/>
    <property type="project" value="UniProtKB-KW"/>
</dbReference>
<dbReference type="InterPro" id="IPR004358">
    <property type="entry name" value="Sig_transdc_His_kin-like_C"/>
</dbReference>
<keyword evidence="6" id="KW-0902">Two-component regulatory system</keyword>
<dbReference type="Pfam" id="PF02518">
    <property type="entry name" value="HATPase_c"/>
    <property type="match status" value="1"/>
</dbReference>
<evidence type="ECO:0000256" key="9">
    <source>
        <dbReference type="SAM" id="MobiDB-lite"/>
    </source>
</evidence>
<dbReference type="Gene3D" id="3.30.565.10">
    <property type="entry name" value="Histidine kinase-like ATPase, C-terminal domain"/>
    <property type="match status" value="1"/>
</dbReference>
<keyword evidence="15" id="KW-1185">Reference proteome</keyword>
<dbReference type="PROSITE" id="PS50851">
    <property type="entry name" value="CHEW"/>
    <property type="match status" value="1"/>
</dbReference>
<dbReference type="PRINTS" id="PR00344">
    <property type="entry name" value="BCTRLSENSOR"/>
</dbReference>
<dbReference type="GO" id="GO:0006935">
    <property type="term" value="P:chemotaxis"/>
    <property type="evidence" value="ECO:0007669"/>
    <property type="project" value="InterPro"/>
</dbReference>
<dbReference type="InterPro" id="IPR036061">
    <property type="entry name" value="CheW-like_dom_sf"/>
</dbReference>
<feature type="domain" description="CheW-like" evidence="12">
    <location>
        <begin position="564"/>
        <end position="696"/>
    </location>
</feature>
<evidence type="ECO:0000256" key="2">
    <source>
        <dbReference type="ARBA" id="ARBA00012438"/>
    </source>
</evidence>